<keyword evidence="2" id="KW-0934">Plastid</keyword>
<reference evidence="5 6" key="1">
    <citation type="journal article" date="2024" name="Science">
        <title>Giant polyketide synthase enzymes in the biosynthesis of giant marine polyether toxins.</title>
        <authorList>
            <person name="Fallon T.R."/>
            <person name="Shende V.V."/>
            <person name="Wierzbicki I.H."/>
            <person name="Pendleton A.L."/>
            <person name="Watervoot N.F."/>
            <person name="Auber R.P."/>
            <person name="Gonzalez D.J."/>
            <person name="Wisecaver J.H."/>
            <person name="Moore B.S."/>
        </authorList>
    </citation>
    <scope>NUCLEOTIDE SEQUENCE [LARGE SCALE GENOMIC DNA]</scope>
    <source>
        <strain evidence="5 6">12B1</strain>
    </source>
</reference>
<dbReference type="InterPro" id="IPR039633">
    <property type="entry name" value="PAP"/>
</dbReference>
<sequence length="348" mass="38033">MASLLLWLSVASVSAVRLGEVTLSRHRSAAIMHRTRIPWSVRCCALPEDSPSDSSDEIECDPTGNCDVPSTMGDAEEDRLRLKTDLLRLAAACSRGEAATNLDRDTARTLVSSLEMLNPTPEPTRSPICVGTWELVFSDTQLFRSSPFFMAGRAVCADGDEARRYDWFCDMHRAALAISTVGKVRQIVSEERVTSEFEVRVGAIPFLTDFLPPIRYSGGAPLVIEGTIVSSATIDSNSGDGWNLLMDTVEVKGSNIPLLRQALDSGVKLQTRQLGSLLEQVVPSYANPTPAFRTTYLDEDLRISRDQDGKLFVYSRLSGDTNPTQYEDKASDLGLGQLMEGLVAGFMG</sequence>
<keyword evidence="6" id="KW-1185">Reference proteome</keyword>
<dbReference type="GO" id="GO:0009536">
    <property type="term" value="C:plastid"/>
    <property type="evidence" value="ECO:0007669"/>
    <property type="project" value="UniProtKB-SubCell"/>
</dbReference>
<dbReference type="EMBL" id="JBGBPQ010000006">
    <property type="protein sequence ID" value="KAL1522321.1"/>
    <property type="molecule type" value="Genomic_DNA"/>
</dbReference>
<dbReference type="Proteomes" id="UP001515480">
    <property type="component" value="Unassembled WGS sequence"/>
</dbReference>
<feature type="domain" description="Plastid lipid-associated protein/fibrillin conserved" evidence="4">
    <location>
        <begin position="81"/>
        <end position="313"/>
    </location>
</feature>
<evidence type="ECO:0000313" key="6">
    <source>
        <dbReference type="Proteomes" id="UP001515480"/>
    </source>
</evidence>
<dbReference type="Pfam" id="PF04755">
    <property type="entry name" value="PAP_fibrillin"/>
    <property type="match status" value="1"/>
</dbReference>
<gene>
    <name evidence="5" type="ORF">AB1Y20_017313</name>
</gene>
<dbReference type="AlphaFoldDB" id="A0AB34JK46"/>
<comment type="caution">
    <text evidence="5">The sequence shown here is derived from an EMBL/GenBank/DDBJ whole genome shotgun (WGS) entry which is preliminary data.</text>
</comment>
<evidence type="ECO:0000313" key="5">
    <source>
        <dbReference type="EMBL" id="KAL1522321.1"/>
    </source>
</evidence>
<feature type="chain" id="PRO_5044279144" description="Plastid lipid-associated protein/fibrillin conserved domain-containing protein" evidence="3">
    <location>
        <begin position="16"/>
        <end position="348"/>
    </location>
</feature>
<dbReference type="PANTHER" id="PTHR31906">
    <property type="entry name" value="PLASTID-LIPID-ASSOCIATED PROTEIN 4, CHLOROPLASTIC-RELATED"/>
    <property type="match status" value="1"/>
</dbReference>
<evidence type="ECO:0000259" key="4">
    <source>
        <dbReference type="Pfam" id="PF04755"/>
    </source>
</evidence>
<organism evidence="5 6">
    <name type="scientific">Prymnesium parvum</name>
    <name type="common">Toxic golden alga</name>
    <dbReference type="NCBI Taxonomy" id="97485"/>
    <lineage>
        <taxon>Eukaryota</taxon>
        <taxon>Haptista</taxon>
        <taxon>Haptophyta</taxon>
        <taxon>Prymnesiophyceae</taxon>
        <taxon>Prymnesiales</taxon>
        <taxon>Prymnesiaceae</taxon>
        <taxon>Prymnesium</taxon>
    </lineage>
</organism>
<evidence type="ECO:0000256" key="3">
    <source>
        <dbReference type="SAM" id="SignalP"/>
    </source>
</evidence>
<protein>
    <recommendedName>
        <fullName evidence="4">Plastid lipid-associated protein/fibrillin conserved domain-containing protein</fullName>
    </recommendedName>
</protein>
<comment type="subcellular location">
    <subcellularLocation>
        <location evidence="1">Plastid</location>
    </subcellularLocation>
</comment>
<dbReference type="InterPro" id="IPR006843">
    <property type="entry name" value="PAP/fibrillin_dom"/>
</dbReference>
<accession>A0AB34JK46</accession>
<keyword evidence="3" id="KW-0732">Signal</keyword>
<proteinExistence type="predicted"/>
<evidence type="ECO:0000256" key="2">
    <source>
        <dbReference type="ARBA" id="ARBA00022640"/>
    </source>
</evidence>
<name>A0AB34JK46_PRYPA</name>
<feature type="signal peptide" evidence="3">
    <location>
        <begin position="1"/>
        <end position="15"/>
    </location>
</feature>
<evidence type="ECO:0000256" key="1">
    <source>
        <dbReference type="ARBA" id="ARBA00004474"/>
    </source>
</evidence>